<proteinExistence type="predicted"/>
<dbReference type="InterPro" id="IPR041698">
    <property type="entry name" value="Methyltransf_25"/>
</dbReference>
<evidence type="ECO:0000313" key="2">
    <source>
        <dbReference type="EMBL" id="SYX81905.1"/>
    </source>
</evidence>
<organism evidence="2 3">
    <name type="scientific">Paenibacillus alvei</name>
    <name type="common">Bacillus alvei</name>
    <dbReference type="NCBI Taxonomy" id="44250"/>
    <lineage>
        <taxon>Bacteria</taxon>
        <taxon>Bacillati</taxon>
        <taxon>Bacillota</taxon>
        <taxon>Bacilli</taxon>
        <taxon>Bacillales</taxon>
        <taxon>Paenibacillaceae</taxon>
        <taxon>Paenibacillus</taxon>
    </lineage>
</organism>
<dbReference type="GO" id="GO:0008168">
    <property type="term" value="F:methyltransferase activity"/>
    <property type="evidence" value="ECO:0007669"/>
    <property type="project" value="UniProtKB-KW"/>
</dbReference>
<keyword evidence="2" id="KW-0808">Transferase</keyword>
<gene>
    <name evidence="2" type="ORF">PBLR_10324</name>
</gene>
<reference evidence="3" key="1">
    <citation type="submission" date="2018-08" db="EMBL/GenBank/DDBJ databases">
        <authorList>
            <person name="Chevrot R."/>
        </authorList>
    </citation>
    <scope>NUCLEOTIDE SEQUENCE [LARGE SCALE GENOMIC DNA]</scope>
</reference>
<dbReference type="CDD" id="cd02440">
    <property type="entry name" value="AdoMet_MTases"/>
    <property type="match status" value="1"/>
</dbReference>
<dbReference type="GO" id="GO:0032259">
    <property type="term" value="P:methylation"/>
    <property type="evidence" value="ECO:0007669"/>
    <property type="project" value="UniProtKB-KW"/>
</dbReference>
<feature type="domain" description="Methyltransferase" evidence="1">
    <location>
        <begin position="36"/>
        <end position="123"/>
    </location>
</feature>
<evidence type="ECO:0000313" key="3">
    <source>
        <dbReference type="Proteomes" id="UP000304148"/>
    </source>
</evidence>
<evidence type="ECO:0000259" key="1">
    <source>
        <dbReference type="Pfam" id="PF13649"/>
    </source>
</evidence>
<dbReference type="SUPFAM" id="SSF53335">
    <property type="entry name" value="S-adenosyl-L-methionine-dependent methyltransferases"/>
    <property type="match status" value="1"/>
</dbReference>
<dbReference type="Gene3D" id="3.40.50.150">
    <property type="entry name" value="Vaccinia Virus protein VP39"/>
    <property type="match status" value="1"/>
</dbReference>
<protein>
    <submittedName>
        <fullName evidence="2">Type 11 methyltransferase</fullName>
    </submittedName>
</protein>
<dbReference type="Proteomes" id="UP000304148">
    <property type="component" value="Chromosome"/>
</dbReference>
<dbReference type="Gene3D" id="2.20.25.110">
    <property type="entry name" value="S-adenosyl-L-methionine-dependent methyltransferases"/>
    <property type="match status" value="1"/>
</dbReference>
<keyword evidence="2" id="KW-0489">Methyltransferase</keyword>
<sequence length="234" mass="25784">MTFYHALTPYYDVLFPANEKQLRYISSYYAEGSSLLDMGAGTGNIAYALAGAGYNVTAAEPEVAMCARIRAKAEQCARLTAISTSMLELDQLTDHYDGIYCVGNTLAHLQDRKEICQFLQQAHGKLWAHGTLIIQVVNYDNVLAGSNFTFPVIRNEQVSFARSYELVDDKVLFTSTVTANGQAVSSSIPLFPVTYNQLVLMLEQCGFCRIEAYSNFEKAPYASDASALILAAHK</sequence>
<dbReference type="AlphaFoldDB" id="A0A383R471"/>
<accession>A0A383R471</accession>
<dbReference type="Pfam" id="PF13649">
    <property type="entry name" value="Methyltransf_25"/>
    <property type="match status" value="1"/>
</dbReference>
<name>A0A383R471_PAEAL</name>
<dbReference type="RefSeq" id="WP_138184443.1">
    <property type="nucleotide sequence ID" value="NZ_LS992241.1"/>
</dbReference>
<dbReference type="InterPro" id="IPR029063">
    <property type="entry name" value="SAM-dependent_MTases_sf"/>
</dbReference>
<dbReference type="EMBL" id="LS992241">
    <property type="protein sequence ID" value="SYX81905.1"/>
    <property type="molecule type" value="Genomic_DNA"/>
</dbReference>